<dbReference type="InterPro" id="IPR020846">
    <property type="entry name" value="MFS_dom"/>
</dbReference>
<keyword evidence="9" id="KW-1185">Reference proteome</keyword>
<sequence>MSELTNTLDPAACERRRSHYTLLLLTALSAVSFMDRQILAVMIEPIKAEFALSDLQVGIVSSLGFAVGFGLLGLPLARLADRGHRRNLVVLSRGLGGLITALGGAAAGFWQLLILRSGTALSEAGGSGCAISMISDLFPPWRRSRAMSVLTSGASIGAMMAFVVGASLAARFGWRMTLVMVGLASLLLAAVVRLTVSEPQRENLNALSARRAAGRAVDRGDLREILAARVPRWLIVAAASNMFVLYSFGTWNFAYMVRTHGFSLQQAGWIAGASGAASVLGGLFSGALADWLVRRGDARWQLGVPVLGLAIAIPLAYVYLLLPAGRLTQVWGLMIAYAFFVTWWSAPTYAALSLVVAPERRATANSMLLISGYVLGLGAGPIVTGLASSLLAARYPLDALRYSLMGVSALLVPGWYALFRAMQAYPAASLMMREEAVAAP</sequence>
<evidence type="ECO:0000259" key="7">
    <source>
        <dbReference type="PROSITE" id="PS50850"/>
    </source>
</evidence>
<feature type="transmembrane region" description="Helical" evidence="6">
    <location>
        <begin position="176"/>
        <end position="196"/>
    </location>
</feature>
<keyword evidence="2" id="KW-0813">Transport</keyword>
<feature type="transmembrane region" description="Helical" evidence="6">
    <location>
        <begin position="150"/>
        <end position="170"/>
    </location>
</feature>
<evidence type="ECO:0000313" key="9">
    <source>
        <dbReference type="Proteomes" id="UP000245712"/>
    </source>
</evidence>
<dbReference type="SUPFAM" id="SSF103473">
    <property type="entry name" value="MFS general substrate transporter"/>
    <property type="match status" value="1"/>
</dbReference>
<dbReference type="EMBL" id="QEOB01000011">
    <property type="protein sequence ID" value="PVX81175.1"/>
    <property type="molecule type" value="Genomic_DNA"/>
</dbReference>
<feature type="domain" description="Major facilitator superfamily (MFS) profile" evidence="7">
    <location>
        <begin position="21"/>
        <end position="426"/>
    </location>
</feature>
<feature type="transmembrane region" description="Helical" evidence="6">
    <location>
        <begin position="233"/>
        <end position="257"/>
    </location>
</feature>
<evidence type="ECO:0000256" key="2">
    <source>
        <dbReference type="ARBA" id="ARBA00022448"/>
    </source>
</evidence>
<feature type="transmembrane region" description="Helical" evidence="6">
    <location>
        <begin position="269"/>
        <end position="293"/>
    </location>
</feature>
<feature type="transmembrane region" description="Helical" evidence="6">
    <location>
        <begin position="368"/>
        <end position="393"/>
    </location>
</feature>
<accession>A0ABX5KKH5</accession>
<dbReference type="CDD" id="cd17328">
    <property type="entry name" value="MFS_spinster_like"/>
    <property type="match status" value="1"/>
</dbReference>
<evidence type="ECO:0000313" key="8">
    <source>
        <dbReference type="EMBL" id="PVX81175.1"/>
    </source>
</evidence>
<evidence type="ECO:0000256" key="5">
    <source>
        <dbReference type="ARBA" id="ARBA00023136"/>
    </source>
</evidence>
<dbReference type="Pfam" id="PF07690">
    <property type="entry name" value="MFS_1"/>
    <property type="match status" value="1"/>
</dbReference>
<dbReference type="InterPro" id="IPR011701">
    <property type="entry name" value="MFS"/>
</dbReference>
<comment type="caution">
    <text evidence="8">The sequence shown here is derived from an EMBL/GenBank/DDBJ whole genome shotgun (WGS) entry which is preliminary data.</text>
</comment>
<evidence type="ECO:0000256" key="6">
    <source>
        <dbReference type="SAM" id="Phobius"/>
    </source>
</evidence>
<proteinExistence type="predicted"/>
<protein>
    <submittedName>
        <fullName evidence="8">MFS family arabinose efflux permease</fullName>
    </submittedName>
</protein>
<dbReference type="InterPro" id="IPR036259">
    <property type="entry name" value="MFS_trans_sf"/>
</dbReference>
<organism evidence="8 9">
    <name type="scientific">Paraburkholderia unamae</name>
    <dbReference type="NCBI Taxonomy" id="219649"/>
    <lineage>
        <taxon>Bacteria</taxon>
        <taxon>Pseudomonadati</taxon>
        <taxon>Pseudomonadota</taxon>
        <taxon>Betaproteobacteria</taxon>
        <taxon>Burkholderiales</taxon>
        <taxon>Burkholderiaceae</taxon>
        <taxon>Paraburkholderia</taxon>
    </lineage>
</organism>
<evidence type="ECO:0000256" key="4">
    <source>
        <dbReference type="ARBA" id="ARBA00022989"/>
    </source>
</evidence>
<feature type="transmembrane region" description="Helical" evidence="6">
    <location>
        <begin position="334"/>
        <end position="356"/>
    </location>
</feature>
<gene>
    <name evidence="8" type="ORF">C7402_11177</name>
</gene>
<dbReference type="InterPro" id="IPR044770">
    <property type="entry name" value="MFS_spinster-like"/>
</dbReference>
<feature type="transmembrane region" description="Helical" evidence="6">
    <location>
        <begin position="55"/>
        <end position="74"/>
    </location>
</feature>
<keyword evidence="4 6" id="KW-1133">Transmembrane helix</keyword>
<dbReference type="Proteomes" id="UP000245712">
    <property type="component" value="Unassembled WGS sequence"/>
</dbReference>
<keyword evidence="5 6" id="KW-0472">Membrane</keyword>
<evidence type="ECO:0000256" key="1">
    <source>
        <dbReference type="ARBA" id="ARBA00004141"/>
    </source>
</evidence>
<feature type="transmembrane region" description="Helical" evidence="6">
    <location>
        <begin position="300"/>
        <end position="322"/>
    </location>
</feature>
<dbReference type="PROSITE" id="PS50850">
    <property type="entry name" value="MFS"/>
    <property type="match status" value="1"/>
</dbReference>
<feature type="transmembrane region" description="Helical" evidence="6">
    <location>
        <begin position="399"/>
        <end position="419"/>
    </location>
</feature>
<name>A0ABX5KKH5_9BURK</name>
<dbReference type="PANTHER" id="PTHR23505">
    <property type="entry name" value="SPINSTER"/>
    <property type="match status" value="1"/>
</dbReference>
<reference evidence="8 9" key="1">
    <citation type="submission" date="2018-05" db="EMBL/GenBank/DDBJ databases">
        <title>Genomic Encyclopedia of Type Strains, Phase IV (KMG-V): Genome sequencing to study the core and pangenomes of soil and plant-associated prokaryotes.</title>
        <authorList>
            <person name="Whitman W."/>
        </authorList>
    </citation>
    <scope>NUCLEOTIDE SEQUENCE [LARGE SCALE GENOMIC DNA]</scope>
    <source>
        <strain evidence="8 9">SCZa-39</strain>
    </source>
</reference>
<feature type="transmembrane region" description="Helical" evidence="6">
    <location>
        <begin position="20"/>
        <end position="43"/>
    </location>
</feature>
<dbReference type="RefSeq" id="WP_116612243.1">
    <property type="nucleotide sequence ID" value="NZ_QEOB01000011.1"/>
</dbReference>
<feature type="transmembrane region" description="Helical" evidence="6">
    <location>
        <begin position="120"/>
        <end position="138"/>
    </location>
</feature>
<evidence type="ECO:0000256" key="3">
    <source>
        <dbReference type="ARBA" id="ARBA00022692"/>
    </source>
</evidence>
<feature type="transmembrane region" description="Helical" evidence="6">
    <location>
        <begin position="95"/>
        <end position="114"/>
    </location>
</feature>
<keyword evidence="3 6" id="KW-0812">Transmembrane</keyword>
<dbReference type="PANTHER" id="PTHR23505:SF79">
    <property type="entry name" value="PROTEIN SPINSTER"/>
    <property type="match status" value="1"/>
</dbReference>
<dbReference type="Gene3D" id="1.20.1250.20">
    <property type="entry name" value="MFS general substrate transporter like domains"/>
    <property type="match status" value="1"/>
</dbReference>
<comment type="subcellular location">
    <subcellularLocation>
        <location evidence="1">Membrane</location>
        <topology evidence="1">Multi-pass membrane protein</topology>
    </subcellularLocation>
</comment>